<sequence length="224" mass="23494">MPLLLMDLDNTLIDRDSAFRDAVTGFLAEHGLPTGDLAWVMATDGGGFAGRETVAAAMTARYPQIASAAIHQLLNTGAADRVVLAPGVAGELRRLANWTTVIVTNGRTAQQQAKIVNTGLDRLVDGWVISEQAGHRKPDPEIFRMAAAAAGGSLDGAWMIGDSAHADIASCAALGITSVWLAHGRRWPESGYHPAHTADGILAALRLIPAPGDPAPTEKPEARP</sequence>
<dbReference type="InterPro" id="IPR023214">
    <property type="entry name" value="HAD_sf"/>
</dbReference>
<dbReference type="SFLD" id="SFLDG01129">
    <property type="entry name" value="C1.5:_HAD__Beta-PGM__Phosphata"/>
    <property type="match status" value="1"/>
</dbReference>
<dbReference type="RefSeq" id="WP_203792967.1">
    <property type="nucleotide sequence ID" value="NZ_BAAAQE010000011.1"/>
</dbReference>
<dbReference type="EMBL" id="BOMG01000010">
    <property type="protein sequence ID" value="GID52153.1"/>
    <property type="molecule type" value="Genomic_DNA"/>
</dbReference>
<dbReference type="Gene3D" id="3.40.50.1000">
    <property type="entry name" value="HAD superfamily/HAD-like"/>
    <property type="match status" value="1"/>
</dbReference>
<keyword evidence="2" id="KW-1185">Reference proteome</keyword>
<dbReference type="Gene3D" id="1.10.150.520">
    <property type="match status" value="1"/>
</dbReference>
<dbReference type="InterPro" id="IPR036412">
    <property type="entry name" value="HAD-like_sf"/>
</dbReference>
<dbReference type="PANTHER" id="PTHR47478">
    <property type="match status" value="1"/>
</dbReference>
<dbReference type="NCBIfam" id="TIGR01549">
    <property type="entry name" value="HAD-SF-IA-v1"/>
    <property type="match status" value="1"/>
</dbReference>
<reference evidence="1 2" key="1">
    <citation type="submission" date="2021-01" db="EMBL/GenBank/DDBJ databases">
        <title>Whole genome shotgun sequence of Actinoplanes couchii NBRC 106145.</title>
        <authorList>
            <person name="Komaki H."/>
            <person name="Tamura T."/>
        </authorList>
    </citation>
    <scope>NUCLEOTIDE SEQUENCE [LARGE SCALE GENOMIC DNA]</scope>
    <source>
        <strain evidence="1 2">NBRC 106145</strain>
    </source>
</reference>
<evidence type="ECO:0000313" key="1">
    <source>
        <dbReference type="EMBL" id="GID52153.1"/>
    </source>
</evidence>
<proteinExistence type="predicted"/>
<comment type="caution">
    <text evidence="1">The sequence shown here is derived from an EMBL/GenBank/DDBJ whole genome shotgun (WGS) entry which is preliminary data.</text>
</comment>
<dbReference type="InterPro" id="IPR006439">
    <property type="entry name" value="HAD-SF_hydro_IA"/>
</dbReference>
<evidence type="ECO:0008006" key="3">
    <source>
        <dbReference type="Google" id="ProtNLM"/>
    </source>
</evidence>
<dbReference type="SUPFAM" id="SSF56784">
    <property type="entry name" value="HAD-like"/>
    <property type="match status" value="1"/>
</dbReference>
<gene>
    <name evidence="1" type="ORF">Aco03nite_005570</name>
</gene>
<organism evidence="1 2">
    <name type="scientific">Actinoplanes couchii</name>
    <dbReference type="NCBI Taxonomy" id="403638"/>
    <lineage>
        <taxon>Bacteria</taxon>
        <taxon>Bacillati</taxon>
        <taxon>Actinomycetota</taxon>
        <taxon>Actinomycetes</taxon>
        <taxon>Micromonosporales</taxon>
        <taxon>Micromonosporaceae</taxon>
        <taxon>Actinoplanes</taxon>
    </lineage>
</organism>
<name>A0ABQ3X0V4_9ACTN</name>
<evidence type="ECO:0000313" key="2">
    <source>
        <dbReference type="Proteomes" id="UP000612282"/>
    </source>
</evidence>
<protein>
    <recommendedName>
        <fullName evidence="3">HAD-superfamily hydrolase, subfamily IA, variant 1</fullName>
    </recommendedName>
</protein>
<dbReference type="SFLD" id="SFLDS00003">
    <property type="entry name" value="Haloacid_Dehalogenase"/>
    <property type="match status" value="1"/>
</dbReference>
<dbReference type="Proteomes" id="UP000612282">
    <property type="component" value="Unassembled WGS sequence"/>
</dbReference>
<dbReference type="InterPro" id="IPR052550">
    <property type="entry name" value="Pyrimidine_5'-ntase_YjjG"/>
</dbReference>
<dbReference type="Pfam" id="PF00702">
    <property type="entry name" value="Hydrolase"/>
    <property type="match status" value="1"/>
</dbReference>
<dbReference type="PANTHER" id="PTHR47478:SF1">
    <property type="entry name" value="PYRIMIDINE 5'-NUCLEOTIDASE YJJG"/>
    <property type="match status" value="1"/>
</dbReference>
<accession>A0ABQ3X0V4</accession>